<organism evidence="6 7">
    <name type="scientific">Tissierella praeacuta DSM 18095</name>
    <dbReference type="NCBI Taxonomy" id="1123404"/>
    <lineage>
        <taxon>Bacteria</taxon>
        <taxon>Bacillati</taxon>
        <taxon>Bacillota</taxon>
        <taxon>Tissierellia</taxon>
        <taxon>Tissierellales</taxon>
        <taxon>Tissierellaceae</taxon>
        <taxon>Tissierella</taxon>
    </lineage>
</organism>
<dbReference type="InterPro" id="IPR003593">
    <property type="entry name" value="AAA+_ATPase"/>
</dbReference>
<dbReference type="AlphaFoldDB" id="A0A1M4YBV0"/>
<keyword evidence="3" id="KW-0547">Nucleotide-binding</keyword>
<dbReference type="FunFam" id="3.40.50.300:FF:000134">
    <property type="entry name" value="Iron-enterobactin ABC transporter ATP-binding protein"/>
    <property type="match status" value="1"/>
</dbReference>
<reference evidence="7" key="1">
    <citation type="submission" date="2016-11" db="EMBL/GenBank/DDBJ databases">
        <authorList>
            <person name="Varghese N."/>
            <person name="Submissions S."/>
        </authorList>
    </citation>
    <scope>NUCLEOTIDE SEQUENCE [LARGE SCALE GENOMIC DNA]</scope>
    <source>
        <strain evidence="7">DSM 18095</strain>
    </source>
</reference>
<accession>A0A1M4YBV0</accession>
<comment type="similarity">
    <text evidence="1">Belongs to the ABC transporter superfamily.</text>
</comment>
<evidence type="ECO:0000256" key="2">
    <source>
        <dbReference type="ARBA" id="ARBA00022448"/>
    </source>
</evidence>
<evidence type="ECO:0000256" key="4">
    <source>
        <dbReference type="ARBA" id="ARBA00022840"/>
    </source>
</evidence>
<dbReference type="Proteomes" id="UP000184114">
    <property type="component" value="Unassembled WGS sequence"/>
</dbReference>
<dbReference type="InterPro" id="IPR017871">
    <property type="entry name" value="ABC_transporter-like_CS"/>
</dbReference>
<dbReference type="GeneID" id="90995854"/>
<dbReference type="Pfam" id="PF00005">
    <property type="entry name" value="ABC_tran"/>
    <property type="match status" value="1"/>
</dbReference>
<keyword evidence="7" id="KW-1185">Reference proteome</keyword>
<dbReference type="InterPro" id="IPR003439">
    <property type="entry name" value="ABC_transporter-like_ATP-bd"/>
</dbReference>
<dbReference type="Gene3D" id="3.40.50.300">
    <property type="entry name" value="P-loop containing nucleotide triphosphate hydrolases"/>
    <property type="match status" value="1"/>
</dbReference>
<proteinExistence type="inferred from homology"/>
<dbReference type="SUPFAM" id="SSF52540">
    <property type="entry name" value="P-loop containing nucleoside triphosphate hydrolases"/>
    <property type="match status" value="1"/>
</dbReference>
<dbReference type="SMART" id="SM00382">
    <property type="entry name" value="AAA"/>
    <property type="match status" value="1"/>
</dbReference>
<keyword evidence="4 6" id="KW-0067">ATP-binding</keyword>
<dbReference type="GO" id="GO:0005524">
    <property type="term" value="F:ATP binding"/>
    <property type="evidence" value="ECO:0007669"/>
    <property type="project" value="UniProtKB-KW"/>
</dbReference>
<protein>
    <submittedName>
        <fullName evidence="6">Zinc transport system ATP-binding protein</fullName>
    </submittedName>
</protein>
<dbReference type="GO" id="GO:0016887">
    <property type="term" value="F:ATP hydrolysis activity"/>
    <property type="evidence" value="ECO:0007669"/>
    <property type="project" value="InterPro"/>
</dbReference>
<evidence type="ECO:0000256" key="3">
    <source>
        <dbReference type="ARBA" id="ARBA00022741"/>
    </source>
</evidence>
<dbReference type="STRING" id="1123404.SAMN02745784_02588"/>
<dbReference type="PROSITE" id="PS00211">
    <property type="entry name" value="ABC_TRANSPORTER_1"/>
    <property type="match status" value="1"/>
</dbReference>
<name>A0A1M4YBV0_9FIRM</name>
<dbReference type="RefSeq" id="WP_072976979.1">
    <property type="nucleotide sequence ID" value="NZ_FQTY01000016.1"/>
</dbReference>
<feature type="domain" description="ABC transporter" evidence="5">
    <location>
        <begin position="6"/>
        <end position="234"/>
    </location>
</feature>
<evidence type="ECO:0000256" key="1">
    <source>
        <dbReference type="ARBA" id="ARBA00005417"/>
    </source>
</evidence>
<dbReference type="CDD" id="cd03235">
    <property type="entry name" value="ABC_Metallic_Cations"/>
    <property type="match status" value="1"/>
</dbReference>
<sequence length="242" mass="27627">MKNRVLTVENLTFKYGRNDAIRNISCIIEKGDYLGIIGPNGSGKTTLLNVILGLLEPTKGSINFNKEAQIGYLPQRTIKTDKLFPAKVKEIVATGLLSNKGMFKFYTEEDYEKIDNILKRLNIYDLKYKKIGELSGGQQQRVFLARAMVSSPNVILLDEPTNYLDTSTREELYRILKELNTEEKVTIIVVSHDLKTMGKYINKVLYLETELVFYGDYKLFLHSKEIGRYLNPIDIDEIDGGI</sequence>
<gene>
    <name evidence="6" type="ORF">SAMN02745784_02588</name>
</gene>
<evidence type="ECO:0000313" key="7">
    <source>
        <dbReference type="Proteomes" id="UP000184114"/>
    </source>
</evidence>
<dbReference type="PROSITE" id="PS50893">
    <property type="entry name" value="ABC_TRANSPORTER_2"/>
    <property type="match status" value="1"/>
</dbReference>
<dbReference type="InterPro" id="IPR050153">
    <property type="entry name" value="Metal_Ion_Import_ABC"/>
</dbReference>
<keyword evidence="2" id="KW-0813">Transport</keyword>
<dbReference type="EMBL" id="FQTY01000016">
    <property type="protein sequence ID" value="SHF03149.1"/>
    <property type="molecule type" value="Genomic_DNA"/>
</dbReference>
<dbReference type="PANTHER" id="PTHR42734">
    <property type="entry name" value="METAL TRANSPORT SYSTEM ATP-BINDING PROTEIN TM_0124-RELATED"/>
    <property type="match status" value="1"/>
</dbReference>
<evidence type="ECO:0000313" key="6">
    <source>
        <dbReference type="EMBL" id="SHF03149.1"/>
    </source>
</evidence>
<dbReference type="PANTHER" id="PTHR42734:SF17">
    <property type="entry name" value="METAL TRANSPORT SYSTEM ATP-BINDING PROTEIN TM_0124-RELATED"/>
    <property type="match status" value="1"/>
</dbReference>
<evidence type="ECO:0000259" key="5">
    <source>
        <dbReference type="PROSITE" id="PS50893"/>
    </source>
</evidence>
<dbReference type="InterPro" id="IPR027417">
    <property type="entry name" value="P-loop_NTPase"/>
</dbReference>